<gene>
    <name evidence="2" type="ORF">EDC52_102403</name>
</gene>
<dbReference type="Proteomes" id="UP000295719">
    <property type="component" value="Unassembled WGS sequence"/>
</dbReference>
<dbReference type="OrthoDB" id="5682636at2"/>
<name>A0A4R3Z1U9_9GAMM</name>
<dbReference type="AlphaFoldDB" id="A0A4R3Z1U9"/>
<evidence type="ECO:0000313" key="3">
    <source>
        <dbReference type="Proteomes" id="UP000295719"/>
    </source>
</evidence>
<dbReference type="Pfam" id="PF03603">
    <property type="entry name" value="DNA_III_psi"/>
    <property type="match status" value="1"/>
</dbReference>
<evidence type="ECO:0000313" key="2">
    <source>
        <dbReference type="EMBL" id="TCV99066.1"/>
    </source>
</evidence>
<keyword evidence="1" id="KW-0808">Transferase</keyword>
<dbReference type="PIRSF" id="PIRSF029225">
    <property type="entry name" value="DNA_pol_III_psi"/>
    <property type="match status" value="1"/>
</dbReference>
<dbReference type="GO" id="GO:0008408">
    <property type="term" value="F:3'-5' exonuclease activity"/>
    <property type="evidence" value="ECO:0007669"/>
    <property type="project" value="InterPro"/>
</dbReference>
<dbReference type="InterPro" id="IPR036654">
    <property type="entry name" value="DNA_pol_III_psi_sf"/>
</dbReference>
<keyword evidence="1" id="KW-0235">DNA replication</keyword>
<comment type="function">
    <text evidence="1">Part of the beta sliding clamp loading complex, which hydrolyzes ATP to load the beta clamp onto primed DNA to form the DNA replication pre-initiation complex. DNA polymerase III is a complex, multichain enzyme responsible for most of the replicative synthesis in bacteria. This DNA polymerase also exhibits 3' to 5' exonuclease activity.</text>
</comment>
<keyword evidence="3" id="KW-1185">Reference proteome</keyword>
<protein>
    <recommendedName>
        <fullName evidence="1">DNA polymerase III subunit psi</fullName>
    </recommendedName>
</protein>
<reference evidence="2 3" key="1">
    <citation type="submission" date="2019-03" db="EMBL/GenBank/DDBJ databases">
        <title>Genomic Encyclopedia of Type Strains, Phase IV (KMG-IV): sequencing the most valuable type-strain genomes for metagenomic binning, comparative biology and taxonomic classification.</title>
        <authorList>
            <person name="Goeker M."/>
        </authorList>
    </citation>
    <scope>NUCLEOTIDE SEQUENCE [LARGE SCALE GENOMIC DNA]</scope>
    <source>
        <strain evidence="2 3">DSM 19580</strain>
    </source>
</reference>
<dbReference type="RefSeq" id="WP_131864442.1">
    <property type="nucleotide sequence ID" value="NZ_SMCR01000002.1"/>
</dbReference>
<organism evidence="2 3">
    <name type="scientific">Biostraticola tofi</name>
    <dbReference type="NCBI Taxonomy" id="466109"/>
    <lineage>
        <taxon>Bacteria</taxon>
        <taxon>Pseudomonadati</taxon>
        <taxon>Pseudomonadota</taxon>
        <taxon>Gammaproteobacteria</taxon>
        <taxon>Enterobacterales</taxon>
        <taxon>Bruguierivoracaceae</taxon>
        <taxon>Biostraticola</taxon>
    </lineage>
</organism>
<keyword evidence="1" id="KW-0239">DNA-directed DNA polymerase</keyword>
<proteinExistence type="predicted"/>
<dbReference type="GO" id="GO:0006260">
    <property type="term" value="P:DNA replication"/>
    <property type="evidence" value="ECO:0007669"/>
    <property type="project" value="UniProtKB-KW"/>
</dbReference>
<comment type="caution">
    <text evidence="2">The sequence shown here is derived from an EMBL/GenBank/DDBJ whole genome shotgun (WGS) entry which is preliminary data.</text>
</comment>
<dbReference type="GO" id="GO:0003887">
    <property type="term" value="F:DNA-directed DNA polymerase activity"/>
    <property type="evidence" value="ECO:0007669"/>
    <property type="project" value="UniProtKB-KW"/>
</dbReference>
<sequence>MTSRRDRMLQQLGITQWSLRRPAVLQGEVAVAIPTGIKLVVIAQTLPDLAHPLVRDVLQSLGLAVKDSYPLTSDQVLMLPDDTRCHSWWQGSSATRSLVGISLSSPSLATLMDNASAKRELWQQICQHEHDFSA</sequence>
<dbReference type="Gene3D" id="3.40.50.10220">
    <property type="entry name" value="DNA polymerase III, psi subunit"/>
    <property type="match status" value="1"/>
</dbReference>
<accession>A0A4R3Z1U9</accession>
<dbReference type="EMBL" id="SMCR01000002">
    <property type="protein sequence ID" value="TCV99066.1"/>
    <property type="molecule type" value="Genomic_DNA"/>
</dbReference>
<keyword evidence="1" id="KW-0548">Nucleotidyltransferase</keyword>
<dbReference type="SUPFAM" id="SSF102220">
    <property type="entry name" value="DNA polymerase III psi subunit"/>
    <property type="match status" value="1"/>
</dbReference>
<dbReference type="InterPro" id="IPR004615">
    <property type="entry name" value="DNA_pol_III_psi"/>
</dbReference>
<evidence type="ECO:0000256" key="1">
    <source>
        <dbReference type="PIRNR" id="PIRNR029225"/>
    </source>
</evidence>